<dbReference type="RefSeq" id="WP_209666197.1">
    <property type="nucleotide sequence ID" value="NZ_JAGGMS010000001.1"/>
</dbReference>
<evidence type="ECO:0000313" key="2">
    <source>
        <dbReference type="Proteomes" id="UP000741013"/>
    </source>
</evidence>
<sequence>MTDPHDVSVQVHDAMKAWRHVARLPTTDSDRPRTASPVLDKALAELAHAECAATQAGRIDAAGLAHAQRILRELFT</sequence>
<proteinExistence type="predicted"/>
<comment type="caution">
    <text evidence="1">The sequence shown here is derived from an EMBL/GenBank/DDBJ whole genome shotgun (WGS) entry which is preliminary data.</text>
</comment>
<dbReference type="EMBL" id="JAGGMS010000001">
    <property type="protein sequence ID" value="MBP2182973.1"/>
    <property type="molecule type" value="Genomic_DNA"/>
</dbReference>
<protein>
    <recommendedName>
        <fullName evidence="3">DUF222 domain-containing protein</fullName>
    </recommendedName>
</protein>
<evidence type="ECO:0000313" key="1">
    <source>
        <dbReference type="EMBL" id="MBP2182973.1"/>
    </source>
</evidence>
<evidence type="ECO:0008006" key="3">
    <source>
        <dbReference type="Google" id="ProtNLM"/>
    </source>
</evidence>
<gene>
    <name evidence="1" type="ORF">JOM49_004499</name>
</gene>
<dbReference type="Proteomes" id="UP000741013">
    <property type="component" value="Unassembled WGS sequence"/>
</dbReference>
<reference evidence="1 2" key="1">
    <citation type="submission" date="2021-03" db="EMBL/GenBank/DDBJ databases">
        <title>Sequencing the genomes of 1000 actinobacteria strains.</title>
        <authorList>
            <person name="Klenk H.-P."/>
        </authorList>
    </citation>
    <scope>NUCLEOTIDE SEQUENCE [LARGE SCALE GENOMIC DNA]</scope>
    <source>
        <strain evidence="1 2">DSM 45510</strain>
    </source>
</reference>
<name>A0ABS4PU63_9PSEU</name>
<organism evidence="1 2">
    <name type="scientific">Amycolatopsis magusensis</name>
    <dbReference type="NCBI Taxonomy" id="882444"/>
    <lineage>
        <taxon>Bacteria</taxon>
        <taxon>Bacillati</taxon>
        <taxon>Actinomycetota</taxon>
        <taxon>Actinomycetes</taxon>
        <taxon>Pseudonocardiales</taxon>
        <taxon>Pseudonocardiaceae</taxon>
        <taxon>Amycolatopsis</taxon>
    </lineage>
</organism>
<keyword evidence="2" id="KW-1185">Reference proteome</keyword>
<accession>A0ABS4PU63</accession>